<dbReference type="EMBL" id="CADCVM010000443">
    <property type="protein sequence ID" value="CAA9526662.1"/>
    <property type="molecule type" value="Genomic_DNA"/>
</dbReference>
<proteinExistence type="predicted"/>
<name>A0A6J4TLL4_9ACTN</name>
<sequence length="39" mass="4244">MIPYCAAPAPIPRISKAPRFAPRKASPVIQLGSDLPERK</sequence>
<protein>
    <submittedName>
        <fullName evidence="1">Uncharacterized protein</fullName>
    </submittedName>
</protein>
<dbReference type="AlphaFoldDB" id="A0A6J4TLL4"/>
<reference evidence="1" key="1">
    <citation type="submission" date="2020-02" db="EMBL/GenBank/DDBJ databases">
        <authorList>
            <person name="Meier V. D."/>
        </authorList>
    </citation>
    <scope>NUCLEOTIDE SEQUENCE</scope>
    <source>
        <strain evidence="1">AVDCRST_MAG05</strain>
    </source>
</reference>
<evidence type="ECO:0000313" key="1">
    <source>
        <dbReference type="EMBL" id="CAA9526662.1"/>
    </source>
</evidence>
<accession>A0A6J4TLL4</accession>
<organism evidence="1">
    <name type="scientific">uncultured Rubrobacteraceae bacterium</name>
    <dbReference type="NCBI Taxonomy" id="349277"/>
    <lineage>
        <taxon>Bacteria</taxon>
        <taxon>Bacillati</taxon>
        <taxon>Actinomycetota</taxon>
        <taxon>Rubrobacteria</taxon>
        <taxon>Rubrobacterales</taxon>
        <taxon>Rubrobacteraceae</taxon>
        <taxon>environmental samples</taxon>
    </lineage>
</organism>
<gene>
    <name evidence="1" type="ORF">AVDCRST_MAG05-4034</name>
</gene>